<evidence type="ECO:0000256" key="1">
    <source>
        <dbReference type="SAM" id="SignalP"/>
    </source>
</evidence>
<protein>
    <recommendedName>
        <fullName evidence="4">ABC transporter substrate-binding protein</fullName>
    </recommendedName>
</protein>
<gene>
    <name evidence="2" type="ORF">EPA86_02745</name>
</gene>
<name>A0A502L6V0_9GAMM</name>
<reference evidence="2 3" key="1">
    <citation type="submission" date="2019-01" db="EMBL/GenBank/DDBJ databases">
        <title>Litorilituus lipolytica sp. nov., isolated from intertidal sand of the Yellow Sea in China.</title>
        <authorList>
            <person name="Liu A."/>
        </authorList>
    </citation>
    <scope>NUCLEOTIDE SEQUENCE [LARGE SCALE GENOMIC DNA]</scope>
    <source>
        <strain evidence="2 3">RZ04</strain>
    </source>
</reference>
<dbReference type="PANTHER" id="PTHR35271:SF1">
    <property type="entry name" value="ABC TRANSPORTER, SUBSTRATE-BINDING LIPOPROTEIN"/>
    <property type="match status" value="1"/>
</dbReference>
<dbReference type="InterPro" id="IPR007487">
    <property type="entry name" value="ABC_transpt-TYRBP-like"/>
</dbReference>
<accession>A0A502L6V0</accession>
<dbReference type="AlphaFoldDB" id="A0A502L6V0"/>
<keyword evidence="1" id="KW-0732">Signal</keyword>
<feature type="chain" id="PRO_5021258318" description="ABC transporter substrate-binding protein" evidence="1">
    <location>
        <begin position="28"/>
        <end position="330"/>
    </location>
</feature>
<comment type="caution">
    <text evidence="2">The sequence shown here is derived from an EMBL/GenBank/DDBJ whole genome shotgun (WGS) entry which is preliminary data.</text>
</comment>
<dbReference type="OrthoDB" id="6381346at2"/>
<keyword evidence="3" id="KW-1185">Reference proteome</keyword>
<evidence type="ECO:0000313" key="2">
    <source>
        <dbReference type="EMBL" id="TPH18051.1"/>
    </source>
</evidence>
<dbReference type="Proteomes" id="UP000315303">
    <property type="component" value="Unassembled WGS sequence"/>
</dbReference>
<dbReference type="Pfam" id="PF04392">
    <property type="entry name" value="ABC_sub_bind"/>
    <property type="match status" value="1"/>
</dbReference>
<dbReference type="PANTHER" id="PTHR35271">
    <property type="entry name" value="ABC TRANSPORTER, SUBSTRATE-BINDING LIPOPROTEIN-RELATED"/>
    <property type="match status" value="1"/>
</dbReference>
<evidence type="ECO:0008006" key="4">
    <source>
        <dbReference type="Google" id="ProtNLM"/>
    </source>
</evidence>
<dbReference type="Gene3D" id="3.40.50.2300">
    <property type="match status" value="1"/>
</dbReference>
<proteinExistence type="predicted"/>
<dbReference type="EMBL" id="SAWY01000005">
    <property type="protein sequence ID" value="TPH18051.1"/>
    <property type="molecule type" value="Genomic_DNA"/>
</dbReference>
<evidence type="ECO:0000313" key="3">
    <source>
        <dbReference type="Proteomes" id="UP000315303"/>
    </source>
</evidence>
<organism evidence="2 3">
    <name type="scientific">Litorilituus lipolyticus</name>
    <dbReference type="NCBI Taxonomy" id="2491017"/>
    <lineage>
        <taxon>Bacteria</taxon>
        <taxon>Pseudomonadati</taxon>
        <taxon>Pseudomonadota</taxon>
        <taxon>Gammaproteobacteria</taxon>
        <taxon>Alteromonadales</taxon>
        <taxon>Colwelliaceae</taxon>
        <taxon>Litorilituus</taxon>
    </lineage>
</organism>
<feature type="signal peptide" evidence="1">
    <location>
        <begin position="1"/>
        <end position="27"/>
    </location>
</feature>
<dbReference type="RefSeq" id="WP_140601657.1">
    <property type="nucleotide sequence ID" value="NZ_SAWY01000005.1"/>
</dbReference>
<sequence>MKKLFSITLFFSCLLSWALLFVEVAIASDSSSVESSSQKIAIFYPRSKEPYRSIYQAIMKGSDSKAKSSSQPIVFERMILDKNFNSEIIALDLKAKGIVKTIVLGRLGWKLAKELSVYKEEDGRSSFQIVSGALPISPNGLSGISLITAPSALFDYLTDIAPTVKTIHFAYSKQSEWLLDIAKQAAIDKGLVLNAHKVTSTKEAFSYYKNLFKTNISNKDAIWLPLDRVASNDKVTLPLILEKAWSKEVVVFSSKPSHAKRGVLFSTYPDNFSMGAQLFTMVNELSQQPLQKNFAPLKSTLLAVNLRTAAHLGFKYTSKQQEAFKLTFPK</sequence>